<dbReference type="EMBL" id="VDEP01000048">
    <property type="protein sequence ID" value="KAA1134622.1"/>
    <property type="molecule type" value="Genomic_DNA"/>
</dbReference>
<dbReference type="Proteomes" id="UP000325313">
    <property type="component" value="Unassembled WGS sequence"/>
</dbReference>
<protein>
    <submittedName>
        <fullName evidence="1">Uncharacterized protein</fullName>
    </submittedName>
</protein>
<comment type="caution">
    <text evidence="1">The sequence shown here is derived from an EMBL/GenBank/DDBJ whole genome shotgun (WGS) entry which is preliminary data.</text>
</comment>
<proteinExistence type="predicted"/>
<sequence>MPLVTFHVLQLELLRAHRAIRSQSPICTGPVADIQPPIHYNDGFNLPQELFDRPALDYPTRLNLHWPTSRELDLHLNALVSVIRLDSRNPPIFPSSSASTR</sequence>
<organism evidence="1 2">
    <name type="scientific">Puccinia graminis f. sp. tritici</name>
    <dbReference type="NCBI Taxonomy" id="56615"/>
    <lineage>
        <taxon>Eukaryota</taxon>
        <taxon>Fungi</taxon>
        <taxon>Dikarya</taxon>
        <taxon>Basidiomycota</taxon>
        <taxon>Pucciniomycotina</taxon>
        <taxon>Pucciniomycetes</taxon>
        <taxon>Pucciniales</taxon>
        <taxon>Pucciniaceae</taxon>
        <taxon>Puccinia</taxon>
    </lineage>
</organism>
<gene>
    <name evidence="1" type="ORF">PGTUg99_008545</name>
</gene>
<evidence type="ECO:0000313" key="1">
    <source>
        <dbReference type="EMBL" id="KAA1134622.1"/>
    </source>
</evidence>
<reference evidence="1 2" key="1">
    <citation type="submission" date="2019-05" db="EMBL/GenBank/DDBJ databases">
        <title>Emergence of the Ug99 lineage of the wheat stem rust pathogen through somatic hybridization.</title>
        <authorList>
            <person name="Li F."/>
            <person name="Upadhyaya N.M."/>
            <person name="Sperschneider J."/>
            <person name="Matny O."/>
            <person name="Nguyen-Phuc H."/>
            <person name="Mago R."/>
            <person name="Raley C."/>
            <person name="Miller M.E."/>
            <person name="Silverstein K.A.T."/>
            <person name="Henningsen E."/>
            <person name="Hirsch C.D."/>
            <person name="Visser B."/>
            <person name="Pretorius Z.A."/>
            <person name="Steffenson B.J."/>
            <person name="Schwessinger B."/>
            <person name="Dodds P.N."/>
            <person name="Figueroa M."/>
        </authorList>
    </citation>
    <scope>NUCLEOTIDE SEQUENCE [LARGE SCALE GENOMIC DNA]</scope>
    <source>
        <strain evidence="1 2">Ug99</strain>
    </source>
</reference>
<evidence type="ECO:0000313" key="2">
    <source>
        <dbReference type="Proteomes" id="UP000325313"/>
    </source>
</evidence>
<dbReference type="AlphaFoldDB" id="A0A5B0S9Y7"/>
<accession>A0A5B0S9Y7</accession>
<name>A0A5B0S9Y7_PUCGR</name>